<sequence length="321" mass="36626">MKEALYAYDQLCSEQAREHFDPYLPIDHGIFYTGWRNYLLSQMLKVDTNFTNHSFYIQEFKEQSHMIAQVMEETKSPYLESYPNQAWPADMCVAVASLRGHDQVFVPKYNQHIQHWIQKVEARLDPKTGMIPHKVETASGKSVESSRGGSMALMLRLLREIDPAFTQRQYKLFKENFVSTALTLPCIREYPKGSFGIGDIDSGPVILGVGFPATLVSLGLLPMFGDQSLAAKQYITVNAFGLEQINEQEKYYLLGSLPMADAFIAWSRATGMHYRDENRSNNAELSTGKFHLVSLSTIVLMWVMYYRKTLIRLFQNVASST</sequence>
<reference evidence="1" key="1">
    <citation type="submission" date="2023-07" db="EMBL/GenBank/DDBJ databases">
        <title>The genome sequence of Rhodocytophaga aerolata KACC 12507.</title>
        <authorList>
            <person name="Zhang X."/>
        </authorList>
    </citation>
    <scope>NUCLEOTIDE SEQUENCE</scope>
    <source>
        <strain evidence="1">KACC 12507</strain>
    </source>
</reference>
<dbReference type="EMBL" id="JAUKPO010000021">
    <property type="protein sequence ID" value="MDO1449739.1"/>
    <property type="molecule type" value="Genomic_DNA"/>
</dbReference>
<gene>
    <name evidence="1" type="ORF">Q0590_25905</name>
</gene>
<evidence type="ECO:0008006" key="3">
    <source>
        <dbReference type="Google" id="ProtNLM"/>
    </source>
</evidence>
<evidence type="ECO:0000313" key="1">
    <source>
        <dbReference type="EMBL" id="MDO1449739.1"/>
    </source>
</evidence>
<organism evidence="1 2">
    <name type="scientific">Rhodocytophaga aerolata</name>
    <dbReference type="NCBI Taxonomy" id="455078"/>
    <lineage>
        <taxon>Bacteria</taxon>
        <taxon>Pseudomonadati</taxon>
        <taxon>Bacteroidota</taxon>
        <taxon>Cytophagia</taxon>
        <taxon>Cytophagales</taxon>
        <taxon>Rhodocytophagaceae</taxon>
        <taxon>Rhodocytophaga</taxon>
    </lineage>
</organism>
<dbReference type="Proteomes" id="UP001168528">
    <property type="component" value="Unassembled WGS sequence"/>
</dbReference>
<accession>A0ABT8REH2</accession>
<name>A0ABT8REH2_9BACT</name>
<dbReference type="RefSeq" id="WP_302040542.1">
    <property type="nucleotide sequence ID" value="NZ_JAUKPO010000021.1"/>
</dbReference>
<protein>
    <recommendedName>
        <fullName evidence="3">Linalool dehydratase/isomerase domain-containing protein</fullName>
    </recommendedName>
</protein>
<evidence type="ECO:0000313" key="2">
    <source>
        <dbReference type="Proteomes" id="UP001168528"/>
    </source>
</evidence>
<keyword evidence="2" id="KW-1185">Reference proteome</keyword>
<comment type="caution">
    <text evidence="1">The sequence shown here is derived from an EMBL/GenBank/DDBJ whole genome shotgun (WGS) entry which is preliminary data.</text>
</comment>
<proteinExistence type="predicted"/>